<gene>
    <name evidence="5" type="ORF">Q4T40_19380</name>
</gene>
<feature type="domain" description="FAD-binding PCMH-type" evidence="4">
    <location>
        <begin position="1"/>
        <end position="174"/>
    </location>
</feature>
<dbReference type="RefSeq" id="WP_413781854.1">
    <property type="nucleotide sequence ID" value="NZ_JAUOZS010000001.1"/>
</dbReference>
<dbReference type="Pfam" id="PF00941">
    <property type="entry name" value="FAD_binding_5"/>
    <property type="match status" value="1"/>
</dbReference>
<keyword evidence="6" id="KW-1185">Reference proteome</keyword>
<evidence type="ECO:0000313" key="6">
    <source>
        <dbReference type="Proteomes" id="UP001254848"/>
    </source>
</evidence>
<dbReference type="InterPro" id="IPR005107">
    <property type="entry name" value="CO_DH_flav_C"/>
</dbReference>
<dbReference type="EMBL" id="JAUOZS010000001">
    <property type="protein sequence ID" value="MDT8903398.1"/>
    <property type="molecule type" value="Genomic_DNA"/>
</dbReference>
<dbReference type="InterPro" id="IPR016169">
    <property type="entry name" value="FAD-bd_PCMH_sub2"/>
</dbReference>
<organism evidence="5 6">
    <name type="scientific">Anaeroselena agilis</name>
    <dbReference type="NCBI Taxonomy" id="3063788"/>
    <lineage>
        <taxon>Bacteria</taxon>
        <taxon>Bacillati</taxon>
        <taxon>Bacillota</taxon>
        <taxon>Negativicutes</taxon>
        <taxon>Acetonemataceae</taxon>
        <taxon>Anaeroselena</taxon>
    </lineage>
</organism>
<dbReference type="InterPro" id="IPR016167">
    <property type="entry name" value="FAD-bd_PCMH_sub1"/>
</dbReference>
<keyword evidence="2" id="KW-0274">FAD</keyword>
<dbReference type="InterPro" id="IPR002346">
    <property type="entry name" value="Mopterin_DH_FAD-bd"/>
</dbReference>
<dbReference type="InterPro" id="IPR051312">
    <property type="entry name" value="Diverse_Substr_Oxidored"/>
</dbReference>
<proteinExistence type="predicted"/>
<protein>
    <submittedName>
        <fullName evidence="5">FAD binding domain-containing protein</fullName>
    </submittedName>
</protein>
<dbReference type="PANTHER" id="PTHR42659">
    <property type="entry name" value="XANTHINE DEHYDROGENASE SUBUNIT C-RELATED"/>
    <property type="match status" value="1"/>
</dbReference>
<dbReference type="Gene3D" id="3.30.465.10">
    <property type="match status" value="1"/>
</dbReference>
<dbReference type="InterPro" id="IPR036318">
    <property type="entry name" value="FAD-bd_PCMH-like_sf"/>
</dbReference>
<dbReference type="SMART" id="SM01092">
    <property type="entry name" value="CO_deh_flav_C"/>
    <property type="match status" value="1"/>
</dbReference>
<keyword evidence="1" id="KW-0285">Flavoprotein</keyword>
<dbReference type="PROSITE" id="PS51387">
    <property type="entry name" value="FAD_PCMH"/>
    <property type="match status" value="1"/>
</dbReference>
<dbReference type="InterPro" id="IPR036683">
    <property type="entry name" value="CO_DH_flav_C_dom_sf"/>
</dbReference>
<dbReference type="PANTHER" id="PTHR42659:SF2">
    <property type="entry name" value="XANTHINE DEHYDROGENASE SUBUNIT C-RELATED"/>
    <property type="match status" value="1"/>
</dbReference>
<sequence length="280" mass="30726">MIPIDFDYYRPDTVAEATKLYHDLAAAEKRPLYYGGGTEIITMARAYNLDTGAVIDIKGIPACSELGFAAGKLAIGAGVTLTRISEAKLWSFLAKAGGRIADHTTQGKITLGGNICGTIIYHEALLPLLLTDCEVVVAGEKGERRVSIHKVFDQRPRLEKGEMVVQFLVEEEFLDLPYVHVKRTKSEKIDYPLVSFAALKNKDEVRVAFSGVCAFPFRSADIERIINEKGTALEERVRRAVRSVPAPLLNDVSGSSGYREFVLANTLQNTLTAFEGKESA</sequence>
<dbReference type="InterPro" id="IPR016166">
    <property type="entry name" value="FAD-bd_PCMH"/>
</dbReference>
<comment type="caution">
    <text evidence="5">The sequence shown here is derived from an EMBL/GenBank/DDBJ whole genome shotgun (WGS) entry which is preliminary data.</text>
</comment>
<evidence type="ECO:0000256" key="1">
    <source>
        <dbReference type="ARBA" id="ARBA00022630"/>
    </source>
</evidence>
<dbReference type="SUPFAM" id="SSF56176">
    <property type="entry name" value="FAD-binding/transporter-associated domain-like"/>
    <property type="match status" value="1"/>
</dbReference>
<evidence type="ECO:0000313" key="5">
    <source>
        <dbReference type="EMBL" id="MDT8903398.1"/>
    </source>
</evidence>
<name>A0ABU3P2X5_9FIRM</name>
<reference evidence="5 6" key="1">
    <citation type="submission" date="2023-07" db="EMBL/GenBank/DDBJ databases">
        <title>The novel representative of Negativicutes class, Anaeroselena agilis gen. nov. sp. nov.</title>
        <authorList>
            <person name="Prokofeva M.I."/>
            <person name="Elcheninov A.G."/>
            <person name="Klyukina A."/>
            <person name="Kublanov I.V."/>
            <person name="Frolov E.N."/>
            <person name="Podosokorskaya O.A."/>
        </authorList>
    </citation>
    <scope>NUCLEOTIDE SEQUENCE [LARGE SCALE GENOMIC DNA]</scope>
    <source>
        <strain evidence="5 6">4137-cl</strain>
    </source>
</reference>
<evidence type="ECO:0000256" key="2">
    <source>
        <dbReference type="ARBA" id="ARBA00022827"/>
    </source>
</evidence>
<dbReference type="Proteomes" id="UP001254848">
    <property type="component" value="Unassembled WGS sequence"/>
</dbReference>
<dbReference type="Gene3D" id="3.30.390.50">
    <property type="entry name" value="CO dehydrogenase flavoprotein, C-terminal domain"/>
    <property type="match status" value="1"/>
</dbReference>
<dbReference type="SUPFAM" id="SSF55447">
    <property type="entry name" value="CO dehydrogenase flavoprotein C-terminal domain-like"/>
    <property type="match status" value="1"/>
</dbReference>
<evidence type="ECO:0000256" key="3">
    <source>
        <dbReference type="ARBA" id="ARBA00023002"/>
    </source>
</evidence>
<evidence type="ECO:0000259" key="4">
    <source>
        <dbReference type="PROSITE" id="PS51387"/>
    </source>
</evidence>
<dbReference type="Gene3D" id="3.30.43.10">
    <property type="entry name" value="Uridine Diphospho-n-acetylenolpyruvylglucosamine Reductase, domain 2"/>
    <property type="match status" value="1"/>
</dbReference>
<keyword evidence="3" id="KW-0560">Oxidoreductase</keyword>
<accession>A0ABU3P2X5</accession>